<keyword evidence="3" id="KW-1185">Reference proteome</keyword>
<dbReference type="PANTHER" id="PTHR11895:SF173">
    <property type="entry name" value="GLUTAMYL-TRNA AMIDOTRANSFERASE SUBUNIT A"/>
    <property type="match status" value="1"/>
</dbReference>
<dbReference type="Pfam" id="PF01425">
    <property type="entry name" value="Amidase"/>
    <property type="match status" value="1"/>
</dbReference>
<dbReference type="SUPFAM" id="SSF75304">
    <property type="entry name" value="Amidase signature (AS) enzymes"/>
    <property type="match status" value="1"/>
</dbReference>
<evidence type="ECO:0000259" key="1">
    <source>
        <dbReference type="Pfam" id="PF01425"/>
    </source>
</evidence>
<name>W9ANF3_MYCCO</name>
<reference evidence="2" key="2">
    <citation type="submission" date="2014-03" db="EMBL/GenBank/DDBJ databases">
        <authorList>
            <person name="Urmite Genomes"/>
        </authorList>
    </citation>
    <scope>NUCLEOTIDE SEQUENCE</scope>
    <source>
        <strain evidence="2">DSM 44829</strain>
    </source>
</reference>
<proteinExistence type="predicted"/>
<feature type="domain" description="Amidase" evidence="1">
    <location>
        <begin position="26"/>
        <end position="441"/>
    </location>
</feature>
<dbReference type="OrthoDB" id="182039at2"/>
<dbReference type="Gene3D" id="3.90.1300.10">
    <property type="entry name" value="Amidase signature (AS) domain"/>
    <property type="match status" value="1"/>
</dbReference>
<reference evidence="2" key="1">
    <citation type="submission" date="2014-03" db="EMBL/GenBank/DDBJ databases">
        <title>Draft Genome Sequence of Mycobacterium cosmeticum DSM 44829.</title>
        <authorList>
            <person name="Croce O."/>
            <person name="Robert C."/>
            <person name="Raoult D."/>
            <person name="Drancourt M."/>
        </authorList>
    </citation>
    <scope>NUCLEOTIDE SEQUENCE [LARGE SCALE GENOMIC DNA]</scope>
    <source>
        <strain evidence="2">DSM 44829</strain>
    </source>
</reference>
<dbReference type="eggNOG" id="COG0154">
    <property type="taxonomic scope" value="Bacteria"/>
</dbReference>
<organism evidence="2 3">
    <name type="scientific">Mycolicibacterium cosmeticum</name>
    <dbReference type="NCBI Taxonomy" id="258533"/>
    <lineage>
        <taxon>Bacteria</taxon>
        <taxon>Bacillati</taxon>
        <taxon>Actinomycetota</taxon>
        <taxon>Actinomycetes</taxon>
        <taxon>Mycobacteriales</taxon>
        <taxon>Mycobacteriaceae</taxon>
        <taxon>Mycolicibacterium</taxon>
    </lineage>
</organism>
<dbReference type="InterPro" id="IPR023631">
    <property type="entry name" value="Amidase_dom"/>
</dbReference>
<protein>
    <submittedName>
        <fullName evidence="2">Amidase</fullName>
    </submittedName>
</protein>
<dbReference type="InterPro" id="IPR000120">
    <property type="entry name" value="Amidase"/>
</dbReference>
<dbReference type="Proteomes" id="UP000028870">
    <property type="component" value="Unassembled WGS sequence"/>
</dbReference>
<evidence type="ECO:0000313" key="3">
    <source>
        <dbReference type="Proteomes" id="UP000028870"/>
    </source>
</evidence>
<comment type="caution">
    <text evidence="2">The sequence shown here is derived from an EMBL/GenBank/DDBJ whole genome shotgun (WGS) entry which is preliminary data.</text>
</comment>
<dbReference type="AlphaFoldDB" id="W9ANF3"/>
<dbReference type="PROSITE" id="PS00571">
    <property type="entry name" value="AMIDASES"/>
    <property type="match status" value="1"/>
</dbReference>
<gene>
    <name evidence="2" type="ORF">BN977_02075</name>
</gene>
<dbReference type="InterPro" id="IPR036928">
    <property type="entry name" value="AS_sf"/>
</dbReference>
<dbReference type="STRING" id="258533.BN977_02075"/>
<accession>W9ANF3</accession>
<dbReference type="NCBIfam" id="NF005450">
    <property type="entry name" value="PRK07042.1"/>
    <property type="match status" value="1"/>
</dbReference>
<dbReference type="PANTHER" id="PTHR11895">
    <property type="entry name" value="TRANSAMIDASE"/>
    <property type="match status" value="1"/>
</dbReference>
<sequence length="470" mass="48823">MSDSILDGHADALRSEYRSGATSPVEVLELTLARIEARNPAVNAMAHLDAAGAHAAAQASARRWADGTPLSALDGVPVTIKDSVNAIGMPWRHGCAANADLPDASVDAPPAARLKEAGAVILGKTTMPDFGMMAAGVSSLYGITRNPWDLSRSTGGSSSGAGAALAAGIGFGAVGSDIAGSVRLPAGHCGLVALKPTQGRIPHTAPSTMRSAGPMGRTVDEVMDMFEVLSRPDARDLWSLAPEPAPDTREALSPRGLRIGVLTELGAGFGADDQVLAVVEDAAAALRDAGAEVSVMPPVFSDDPYPALDRLFQVRAATELESIRADLRPLVHQAIRHWCAPGAGYRATDFARDGEAVVRSAERMRVACASFDYVIAPVLPVVGFAAEDSGLDPAYPLAHCGFTAWFNQTAQPASALCFGMSAGMPVGVQVIGPRFADREVLRLTKWLEQQRPVTIVWPAPAAAVSTGGGN</sequence>
<dbReference type="RefSeq" id="WP_036397444.1">
    <property type="nucleotide sequence ID" value="NZ_CCBB010000001.1"/>
</dbReference>
<dbReference type="GO" id="GO:0003824">
    <property type="term" value="F:catalytic activity"/>
    <property type="evidence" value="ECO:0007669"/>
    <property type="project" value="InterPro"/>
</dbReference>
<evidence type="ECO:0000313" key="2">
    <source>
        <dbReference type="EMBL" id="CDO07274.1"/>
    </source>
</evidence>
<dbReference type="EMBL" id="CCBB010000001">
    <property type="protein sequence ID" value="CDO07274.1"/>
    <property type="molecule type" value="Genomic_DNA"/>
</dbReference>
<dbReference type="InterPro" id="IPR020556">
    <property type="entry name" value="Amidase_CS"/>
</dbReference>